<sequence>MLWARANWLHLIMRHTAALGRSGRSRRPERQAAASRPGCEAPPPCCQGHSSPGNAVGRGQGEAGGQVRRGQGGGRVLWAPGNATGRQPDRVGPPLHGTLTTSLHQHVHAAAQHSARLSNTLRRWWKLAGQGTLALLHADPEVAAAVGGGSILLTRLLFIVARGVDTPRPICAPLPLWRGAAARVPPTAAPLPKSGAGTKPYTTPKLCGQTHQTTAIKYFTLPLEKGGAPSPPASRRRDVGQQGGGCGEGEARVVLPLR</sequence>
<accession>A0A5B7E810</accession>
<feature type="chain" id="PRO_5022893521" evidence="2">
    <location>
        <begin position="19"/>
        <end position="258"/>
    </location>
</feature>
<evidence type="ECO:0000256" key="2">
    <source>
        <dbReference type="SAM" id="SignalP"/>
    </source>
</evidence>
<proteinExistence type="predicted"/>
<organism evidence="3 4">
    <name type="scientific">Portunus trituberculatus</name>
    <name type="common">Swimming crab</name>
    <name type="synonym">Neptunus trituberculatus</name>
    <dbReference type="NCBI Taxonomy" id="210409"/>
    <lineage>
        <taxon>Eukaryota</taxon>
        <taxon>Metazoa</taxon>
        <taxon>Ecdysozoa</taxon>
        <taxon>Arthropoda</taxon>
        <taxon>Crustacea</taxon>
        <taxon>Multicrustacea</taxon>
        <taxon>Malacostraca</taxon>
        <taxon>Eumalacostraca</taxon>
        <taxon>Eucarida</taxon>
        <taxon>Decapoda</taxon>
        <taxon>Pleocyemata</taxon>
        <taxon>Brachyura</taxon>
        <taxon>Eubrachyura</taxon>
        <taxon>Portunoidea</taxon>
        <taxon>Portunidae</taxon>
        <taxon>Portuninae</taxon>
        <taxon>Portunus</taxon>
    </lineage>
</organism>
<evidence type="ECO:0000313" key="4">
    <source>
        <dbReference type="Proteomes" id="UP000324222"/>
    </source>
</evidence>
<dbReference type="Proteomes" id="UP000324222">
    <property type="component" value="Unassembled WGS sequence"/>
</dbReference>
<feature type="region of interest" description="Disordered" evidence="1">
    <location>
        <begin position="224"/>
        <end position="258"/>
    </location>
</feature>
<comment type="caution">
    <text evidence="3">The sequence shown here is derived from an EMBL/GenBank/DDBJ whole genome shotgun (WGS) entry which is preliminary data.</text>
</comment>
<feature type="signal peptide" evidence="2">
    <location>
        <begin position="1"/>
        <end position="18"/>
    </location>
</feature>
<evidence type="ECO:0000313" key="3">
    <source>
        <dbReference type="EMBL" id="MPC30191.1"/>
    </source>
</evidence>
<reference evidence="3 4" key="1">
    <citation type="submission" date="2019-05" db="EMBL/GenBank/DDBJ databases">
        <title>Another draft genome of Portunus trituberculatus and its Hox gene families provides insights of decapod evolution.</title>
        <authorList>
            <person name="Jeong J.-H."/>
            <person name="Song I."/>
            <person name="Kim S."/>
            <person name="Choi T."/>
            <person name="Kim D."/>
            <person name="Ryu S."/>
            <person name="Kim W."/>
        </authorList>
    </citation>
    <scope>NUCLEOTIDE SEQUENCE [LARGE SCALE GENOMIC DNA]</scope>
    <source>
        <tissue evidence="3">Muscle</tissue>
    </source>
</reference>
<dbReference type="EMBL" id="VSRR010002210">
    <property type="protein sequence ID" value="MPC30191.1"/>
    <property type="molecule type" value="Genomic_DNA"/>
</dbReference>
<gene>
    <name evidence="3" type="ORF">E2C01_023451</name>
</gene>
<feature type="region of interest" description="Disordered" evidence="1">
    <location>
        <begin position="19"/>
        <end position="91"/>
    </location>
</feature>
<keyword evidence="4" id="KW-1185">Reference proteome</keyword>
<protein>
    <submittedName>
        <fullName evidence="3">Uncharacterized protein</fullName>
    </submittedName>
</protein>
<keyword evidence="2" id="KW-0732">Signal</keyword>
<evidence type="ECO:0000256" key="1">
    <source>
        <dbReference type="SAM" id="MobiDB-lite"/>
    </source>
</evidence>
<name>A0A5B7E810_PORTR</name>
<dbReference type="AlphaFoldDB" id="A0A5B7E810"/>